<feature type="signal peptide" evidence="1">
    <location>
        <begin position="1"/>
        <end position="18"/>
    </location>
</feature>
<comment type="caution">
    <text evidence="2">The sequence shown here is derived from an EMBL/GenBank/DDBJ whole genome shotgun (WGS) entry which is preliminary data.</text>
</comment>
<dbReference type="EMBL" id="MLFR01000001">
    <property type="protein sequence ID" value="ORM71692.1"/>
    <property type="molecule type" value="Genomic_DNA"/>
</dbReference>
<name>A0A1X1D4S2_9GAMM</name>
<evidence type="ECO:0000256" key="1">
    <source>
        <dbReference type="SAM" id="SignalP"/>
    </source>
</evidence>
<dbReference type="RefSeq" id="WP_084931321.1">
    <property type="nucleotide sequence ID" value="NZ_MLFR01000001.1"/>
</dbReference>
<protein>
    <submittedName>
        <fullName evidence="2">Uncharacterized protein</fullName>
    </submittedName>
</protein>
<proteinExistence type="predicted"/>
<sequence>MKLTIVLAALFLSTAAHAEVVLSGKPDNQFTQDSHKNLESHQKILNEAKIDRASFSKKVQHICDVIAPQDAVNKFHKMTQEILGHQMSLEDTGYSETEYRKVISFTCYKGANWTINDMDKQMEPQLVKAVKDHEAAAQTTNDKATAAGYKIAIEATQQGMAAARK</sequence>
<organism evidence="2 3">
    <name type="scientific">Pantoea rwandensis</name>
    <dbReference type="NCBI Taxonomy" id="1076550"/>
    <lineage>
        <taxon>Bacteria</taxon>
        <taxon>Pseudomonadati</taxon>
        <taxon>Pseudomonadota</taxon>
        <taxon>Gammaproteobacteria</taxon>
        <taxon>Enterobacterales</taxon>
        <taxon>Erwiniaceae</taxon>
        <taxon>Pantoea</taxon>
    </lineage>
</organism>
<accession>A0A1X1D4S2</accession>
<reference evidence="2 3" key="1">
    <citation type="journal article" date="2017" name="Antonie Van Leeuwenhoek">
        <title>Phylogenomic resolution of the bacterial genus Pantoea and its relationship with Erwinia and Tatumella.</title>
        <authorList>
            <person name="Palmer M."/>
            <person name="Steenkamp E.T."/>
            <person name="Coetzee M.P."/>
            <person name="Chan W.Y."/>
            <person name="van Zyl E."/>
            <person name="De Maayer P."/>
            <person name="Coutinho T.A."/>
            <person name="Blom J."/>
            <person name="Smits T.H."/>
            <person name="Duffy B."/>
            <person name="Venter S.N."/>
        </authorList>
    </citation>
    <scope>NUCLEOTIDE SEQUENCE [LARGE SCALE GENOMIC DNA]</scope>
    <source>
        <strain evidence="2 3">LMG 26275</strain>
    </source>
</reference>
<gene>
    <name evidence="2" type="ORF">HA51_01045</name>
</gene>
<keyword evidence="1" id="KW-0732">Signal</keyword>
<evidence type="ECO:0000313" key="3">
    <source>
        <dbReference type="Proteomes" id="UP000193558"/>
    </source>
</evidence>
<dbReference type="Proteomes" id="UP000193558">
    <property type="component" value="Unassembled WGS sequence"/>
</dbReference>
<evidence type="ECO:0000313" key="2">
    <source>
        <dbReference type="EMBL" id="ORM71692.1"/>
    </source>
</evidence>
<dbReference type="AlphaFoldDB" id="A0A1X1D4S2"/>
<dbReference type="OrthoDB" id="6636561at2"/>
<feature type="chain" id="PRO_5013049474" evidence="1">
    <location>
        <begin position="19"/>
        <end position="165"/>
    </location>
</feature>